<organism evidence="4 5">
    <name type="scientific">Salix koriyanagi</name>
    <dbReference type="NCBI Taxonomy" id="2511006"/>
    <lineage>
        <taxon>Eukaryota</taxon>
        <taxon>Viridiplantae</taxon>
        <taxon>Streptophyta</taxon>
        <taxon>Embryophyta</taxon>
        <taxon>Tracheophyta</taxon>
        <taxon>Spermatophyta</taxon>
        <taxon>Magnoliopsida</taxon>
        <taxon>eudicotyledons</taxon>
        <taxon>Gunneridae</taxon>
        <taxon>Pentapetalae</taxon>
        <taxon>rosids</taxon>
        <taxon>fabids</taxon>
        <taxon>Malpighiales</taxon>
        <taxon>Salicaceae</taxon>
        <taxon>Saliceae</taxon>
        <taxon>Salix</taxon>
    </lineage>
</organism>
<feature type="signal peptide" evidence="3">
    <location>
        <begin position="1"/>
        <end position="20"/>
    </location>
</feature>
<name>A0A9Q0PY05_9ROSI</name>
<reference evidence="4" key="1">
    <citation type="submission" date="2022-11" db="EMBL/GenBank/DDBJ databases">
        <authorList>
            <person name="Hyden B.L."/>
            <person name="Feng K."/>
            <person name="Yates T."/>
            <person name="Jawdy S."/>
            <person name="Smart L.B."/>
            <person name="Muchero W."/>
        </authorList>
    </citation>
    <scope>NUCLEOTIDE SEQUENCE</scope>
    <source>
        <tissue evidence="4">Shoot tip</tissue>
    </source>
</reference>
<accession>A0A9Q0PY05</accession>
<feature type="non-terminal residue" evidence="4">
    <location>
        <position position="1"/>
    </location>
</feature>
<dbReference type="GO" id="GO:0005737">
    <property type="term" value="C:cytoplasm"/>
    <property type="evidence" value="ECO:0007669"/>
    <property type="project" value="TreeGrafter"/>
</dbReference>
<evidence type="ECO:0000313" key="4">
    <source>
        <dbReference type="EMBL" id="KAJ6696201.1"/>
    </source>
</evidence>
<proteinExistence type="predicted"/>
<feature type="chain" id="PRO_5040461866" evidence="3">
    <location>
        <begin position="21"/>
        <end position="125"/>
    </location>
</feature>
<evidence type="ECO:0000256" key="1">
    <source>
        <dbReference type="ARBA" id="ARBA00022737"/>
    </source>
</evidence>
<protein>
    <submittedName>
        <fullName evidence="4">N-TERMINAL ACETYLTRANSFERASE-RELATED</fullName>
    </submittedName>
</protein>
<gene>
    <name evidence="4" type="ORF">OIU74_015160</name>
</gene>
<evidence type="ECO:0000313" key="5">
    <source>
        <dbReference type="Proteomes" id="UP001151752"/>
    </source>
</evidence>
<dbReference type="PANTHER" id="PTHR22767">
    <property type="entry name" value="N-TERMINAL ACETYLTRANSFERASE-RELATED"/>
    <property type="match status" value="1"/>
</dbReference>
<keyword evidence="2" id="KW-0802">TPR repeat</keyword>
<comment type="caution">
    <text evidence="4">The sequence shown here is derived from an EMBL/GenBank/DDBJ whole genome shotgun (WGS) entry which is preliminary data.</text>
</comment>
<keyword evidence="1" id="KW-0677">Repeat</keyword>
<dbReference type="EMBL" id="JAPFFM010000017">
    <property type="protein sequence ID" value="KAJ6696201.1"/>
    <property type="molecule type" value="Genomic_DNA"/>
</dbReference>
<keyword evidence="3" id="KW-0732">Signal</keyword>
<keyword evidence="5" id="KW-1185">Reference proteome</keyword>
<dbReference type="AlphaFoldDB" id="A0A9Q0PY05"/>
<evidence type="ECO:0000256" key="3">
    <source>
        <dbReference type="SAM" id="SignalP"/>
    </source>
</evidence>
<evidence type="ECO:0000256" key="2">
    <source>
        <dbReference type="ARBA" id="ARBA00022803"/>
    </source>
</evidence>
<dbReference type="InterPro" id="IPR021183">
    <property type="entry name" value="NatA_aux_su"/>
</dbReference>
<dbReference type="PANTHER" id="PTHR22767:SF2">
    <property type="entry name" value="N(ALPHA)-ACETYLTRANSFERASE 15_16, ISOFORM A"/>
    <property type="match status" value="1"/>
</dbReference>
<sequence>MRKMAFLPLILISWMPCTNHLGSSTPGHQLLRIPLDFLQGEKFLVAAENYIRPLLTKGVPSLFSDLSPLYDHPGKADILEKLILELEHSLRISGGYPGRTEKEPPSTLMWTLFFLAQHYDRRGQY</sequence>
<dbReference type="Gene3D" id="1.25.40.1040">
    <property type="match status" value="1"/>
</dbReference>
<dbReference type="Proteomes" id="UP001151752">
    <property type="component" value="Chromosome 3"/>
</dbReference>
<reference evidence="4" key="2">
    <citation type="journal article" date="2023" name="Int. J. Mol. Sci.">
        <title>De Novo Assembly and Annotation of 11 Diverse Shrub Willow (Salix) Genomes Reveals Novel Gene Organization in Sex-Linked Regions.</title>
        <authorList>
            <person name="Hyden B."/>
            <person name="Feng K."/>
            <person name="Yates T.B."/>
            <person name="Jawdy S."/>
            <person name="Cereghino C."/>
            <person name="Smart L.B."/>
            <person name="Muchero W."/>
        </authorList>
    </citation>
    <scope>NUCLEOTIDE SEQUENCE</scope>
    <source>
        <tissue evidence="4">Shoot tip</tissue>
    </source>
</reference>
<dbReference type="Pfam" id="PF12569">
    <property type="entry name" value="NatA_aux_su"/>
    <property type="match status" value="1"/>
</dbReference>